<protein>
    <submittedName>
        <fullName evidence="5">Uncharacterized protein LOC104768663 isoform X1</fullName>
    </submittedName>
</protein>
<feature type="domain" description="PGG" evidence="3">
    <location>
        <begin position="498"/>
        <end position="611"/>
    </location>
</feature>
<evidence type="ECO:0000313" key="5">
    <source>
        <dbReference type="RefSeq" id="XP_019097811.1"/>
    </source>
</evidence>
<gene>
    <name evidence="5" type="primary">LOC104768663</name>
</gene>
<evidence type="ECO:0000256" key="2">
    <source>
        <dbReference type="SAM" id="Phobius"/>
    </source>
</evidence>
<dbReference type="SUPFAM" id="SSF140860">
    <property type="entry name" value="Pseudo ankyrin repeat-like"/>
    <property type="match status" value="1"/>
</dbReference>
<evidence type="ECO:0000313" key="4">
    <source>
        <dbReference type="Proteomes" id="UP000694864"/>
    </source>
</evidence>
<feature type="transmembrane region" description="Helical" evidence="2">
    <location>
        <begin position="504"/>
        <end position="526"/>
    </location>
</feature>
<dbReference type="InterPro" id="IPR002110">
    <property type="entry name" value="Ankyrin_rpt"/>
</dbReference>
<reference evidence="4" key="1">
    <citation type="journal article" date="2014" name="Nat. Commun.">
        <title>The emerging biofuel crop Camelina sativa retains a highly undifferentiated hexaploid genome structure.</title>
        <authorList>
            <person name="Kagale S."/>
            <person name="Koh C."/>
            <person name="Nixon J."/>
            <person name="Bollina V."/>
            <person name="Clarke W.E."/>
            <person name="Tuteja R."/>
            <person name="Spillane C."/>
            <person name="Robinson S.J."/>
            <person name="Links M.G."/>
            <person name="Clarke C."/>
            <person name="Higgins E.E."/>
            <person name="Huebert T."/>
            <person name="Sharpe A.G."/>
            <person name="Parkin I.A."/>
        </authorList>
    </citation>
    <scope>NUCLEOTIDE SEQUENCE [LARGE SCALE GENOMIC DNA]</scope>
    <source>
        <strain evidence="4">cv. DH55</strain>
    </source>
</reference>
<proteinExistence type="predicted"/>
<evidence type="ECO:0000259" key="3">
    <source>
        <dbReference type="Pfam" id="PF13962"/>
    </source>
</evidence>
<dbReference type="InterPro" id="IPR036770">
    <property type="entry name" value="Ankyrin_rpt-contain_sf"/>
</dbReference>
<evidence type="ECO:0000256" key="1">
    <source>
        <dbReference type="SAM" id="MobiDB-lite"/>
    </source>
</evidence>
<dbReference type="SUPFAM" id="SSF48403">
    <property type="entry name" value="Ankyrin repeat"/>
    <property type="match status" value="1"/>
</dbReference>
<dbReference type="RefSeq" id="XP_019097811.1">
    <property type="nucleotide sequence ID" value="XM_019242266.1"/>
</dbReference>
<dbReference type="PANTHER" id="PTHR24177">
    <property type="entry name" value="CASKIN"/>
    <property type="match status" value="1"/>
</dbReference>
<dbReference type="Proteomes" id="UP000694864">
    <property type="component" value="Chromosome 20"/>
</dbReference>
<dbReference type="Pfam" id="PF13962">
    <property type="entry name" value="PGG"/>
    <property type="match status" value="1"/>
</dbReference>
<feature type="transmembrane region" description="Helical" evidence="2">
    <location>
        <begin position="546"/>
        <end position="577"/>
    </location>
</feature>
<dbReference type="PANTHER" id="PTHR24177:SF456">
    <property type="entry name" value="ANKYRIN REPEAT FAMILY PROTEIN"/>
    <property type="match status" value="1"/>
</dbReference>
<keyword evidence="4" id="KW-1185">Reference proteome</keyword>
<dbReference type="SMART" id="SM00248">
    <property type="entry name" value="ANK"/>
    <property type="match status" value="4"/>
</dbReference>
<dbReference type="GeneID" id="104768663"/>
<reference evidence="5" key="2">
    <citation type="submission" date="2025-08" db="UniProtKB">
        <authorList>
            <consortium name="RefSeq"/>
        </authorList>
    </citation>
    <scope>IDENTIFICATION</scope>
    <source>
        <tissue evidence="5">Leaf</tissue>
    </source>
</reference>
<name>A0ABM1RFM3_CAMSA</name>
<sequence>MSSNQLGQAVEETVERRPFKFSKTKFFHGILEVSSEDSSSPIKEVPEKEAPSDQFNLQIPTASQLHVDVGRVTNEYYEYIQLNQGISQGRVEAVKDFLNRWPDAVDKFINPYETPLLKACAYGNPEIVKLLLRRMTPEQMLPKMSQSAFYNTPLTIVAVSGNMEIAEALVAKNPKLLEIPGNNGEIPVVVAVENTQMEMARYLYNRTPVEVLLDKDGFHGILLLLNAIYYKKLDMALDLFNKSRRLAVTKHLQIDSVPIIVLASKPDIFPGGCHLGPLKRFIYSCIQVKQPPFPKPSRSNKGHQTDTLMGKLLKCLSKWTGIDELYRLKVTHLQAKKLLRGISEETLALGLKERSESVDEALLFAVRYGNVDFLVEMIKNNSELLWSTGTSTLFNTAVEVRQEKVYSLLYGLGDRKYLFLADKNSDGNSVLHLAGYPPPNYKLATVVSATLQMQSELQWFKEMERIVPAIEKERVNTEDLTPIEIFRKEHEAMRLEAEKWMKDTAMSCSFVAALIVTVTFAAIFTVPGGTDDNSRGKPFHLHKPKFVIFIVSDLISCFASCTSVLIFLGILTARYAFDDFLFSLPAKMIAGLSTLFVSIAAMLVAFSSSLFTIFNVPWIVAPTIFLACFPALLFVRIQYPLLKELIFSTYGKKIFDRKMKSLF</sequence>
<organism evidence="4 5">
    <name type="scientific">Camelina sativa</name>
    <name type="common">False flax</name>
    <name type="synonym">Myagrum sativum</name>
    <dbReference type="NCBI Taxonomy" id="90675"/>
    <lineage>
        <taxon>Eukaryota</taxon>
        <taxon>Viridiplantae</taxon>
        <taxon>Streptophyta</taxon>
        <taxon>Embryophyta</taxon>
        <taxon>Tracheophyta</taxon>
        <taxon>Spermatophyta</taxon>
        <taxon>Magnoliopsida</taxon>
        <taxon>eudicotyledons</taxon>
        <taxon>Gunneridae</taxon>
        <taxon>Pentapetalae</taxon>
        <taxon>rosids</taxon>
        <taxon>malvids</taxon>
        <taxon>Brassicales</taxon>
        <taxon>Brassicaceae</taxon>
        <taxon>Camelineae</taxon>
        <taxon>Camelina</taxon>
    </lineage>
</organism>
<keyword evidence="2" id="KW-0472">Membrane</keyword>
<accession>A0ABM1RFM3</accession>
<dbReference type="Gene3D" id="1.25.40.20">
    <property type="entry name" value="Ankyrin repeat-containing domain"/>
    <property type="match status" value="1"/>
</dbReference>
<feature type="transmembrane region" description="Helical" evidence="2">
    <location>
        <begin position="589"/>
        <end position="610"/>
    </location>
</feature>
<feature type="transmembrane region" description="Helical" evidence="2">
    <location>
        <begin position="616"/>
        <end position="635"/>
    </location>
</feature>
<feature type="region of interest" description="Disordered" evidence="1">
    <location>
        <begin position="33"/>
        <end position="53"/>
    </location>
</feature>
<dbReference type="InterPro" id="IPR026961">
    <property type="entry name" value="PGG_dom"/>
</dbReference>
<dbReference type="Pfam" id="PF13606">
    <property type="entry name" value="Ank_3"/>
    <property type="match status" value="1"/>
</dbReference>
<keyword evidence="2" id="KW-0812">Transmembrane</keyword>
<keyword evidence="2" id="KW-1133">Transmembrane helix</keyword>